<evidence type="ECO:0000313" key="2">
    <source>
        <dbReference type="EMBL" id="NIL22989.1"/>
    </source>
</evidence>
<feature type="region of interest" description="Disordered" evidence="1">
    <location>
        <begin position="172"/>
        <end position="191"/>
    </location>
</feature>
<feature type="compositionally biased region" description="Low complexity" evidence="1">
    <location>
        <begin position="364"/>
        <end position="377"/>
    </location>
</feature>
<dbReference type="EMBL" id="JAASAI010000009">
    <property type="protein sequence ID" value="NIL22989.1"/>
    <property type="molecule type" value="Genomic_DNA"/>
</dbReference>
<evidence type="ECO:0000256" key="1">
    <source>
        <dbReference type="SAM" id="MobiDB-lite"/>
    </source>
</evidence>
<dbReference type="GO" id="GO:0016829">
    <property type="term" value="F:lyase activity"/>
    <property type="evidence" value="ECO:0007669"/>
    <property type="project" value="UniProtKB-KW"/>
</dbReference>
<name>A0AA44CLS4_YERMO</name>
<dbReference type="Pfam" id="PF05861">
    <property type="entry name" value="PhnI"/>
    <property type="match status" value="1"/>
</dbReference>
<keyword evidence="2" id="KW-0456">Lyase</keyword>
<accession>A0AA44CLS4</accession>
<sequence length="384" mass="42338">MYVAVKGGEKAIAAAHQLLEHQRRGNPQIPAIDCEQIEQQLGLAVDRVMTEGGIYDRELAALAIKQASGDLVEAIFLLRAYRTTLPRLAVSLPLATENMRLERRISAIYKDLPGGQVLGPTYDYTHRLLDFTLLASGDAPLAPRASAAQSDDLLRNNCAHVFDLLAQEQLAHAEQDDGAPPEDITRHPPVYPCNRSARLQQLVRGDEGFLLALGYSTQRGYGRTHPFAAEIRSGDLTISIQPEELGFAIDIGEILLTECEMVNGFVDPAAEPPHFTRGYGLVFGRGERKAMSMALMDRALQSREYDESVTSPAQDEEFVLAHADNVEAAGFVSHLKLPHYVDFQAELELLKRLRHEHFSCAEPSSAKQSSAKPSSPQTEEPHHD</sequence>
<comment type="caution">
    <text evidence="2">The sequence shown here is derived from an EMBL/GenBank/DDBJ whole genome shotgun (WGS) entry which is preliminary data.</text>
</comment>
<dbReference type="AlphaFoldDB" id="A0AA44CLS4"/>
<dbReference type="PIRSF" id="PIRSF007313">
    <property type="entry name" value="PhnI"/>
    <property type="match status" value="1"/>
</dbReference>
<proteinExistence type="predicted"/>
<dbReference type="Proteomes" id="UP000712947">
    <property type="component" value="Unassembled WGS sequence"/>
</dbReference>
<gene>
    <name evidence="2" type="ORF">HB991_10765</name>
</gene>
<dbReference type="RefSeq" id="WP_050536483.1">
    <property type="nucleotide sequence ID" value="NZ_CABHYJ010000010.1"/>
</dbReference>
<evidence type="ECO:0000313" key="3">
    <source>
        <dbReference type="Proteomes" id="UP000712947"/>
    </source>
</evidence>
<reference evidence="2" key="1">
    <citation type="submission" date="2020-03" db="EMBL/GenBank/DDBJ databases">
        <authorList>
            <person name="Kislichkina A."/>
            <person name="Dentovskaya S."/>
            <person name="Shaikhutdinov R."/>
            <person name="Ivanov S."/>
            <person name="Sizova A."/>
            <person name="Solomentsev V."/>
            <person name="Bogun A."/>
        </authorList>
    </citation>
    <scope>NUCLEOTIDE SEQUENCE</scope>
    <source>
        <strain evidence="2">SCPM-O-B-7610</strain>
    </source>
</reference>
<dbReference type="InterPro" id="IPR008773">
    <property type="entry name" value="PhnI"/>
</dbReference>
<organism evidence="2 3">
    <name type="scientific">Yersinia mollaretii</name>
    <dbReference type="NCBI Taxonomy" id="33060"/>
    <lineage>
        <taxon>Bacteria</taxon>
        <taxon>Pseudomonadati</taxon>
        <taxon>Pseudomonadota</taxon>
        <taxon>Gammaproteobacteria</taxon>
        <taxon>Enterobacterales</taxon>
        <taxon>Yersiniaceae</taxon>
        <taxon>Yersinia</taxon>
    </lineage>
</organism>
<feature type="region of interest" description="Disordered" evidence="1">
    <location>
        <begin position="360"/>
        <end position="384"/>
    </location>
</feature>
<dbReference type="GO" id="GO:0019634">
    <property type="term" value="P:organic phosphonate metabolic process"/>
    <property type="evidence" value="ECO:0007669"/>
    <property type="project" value="InterPro"/>
</dbReference>
<protein>
    <submittedName>
        <fullName evidence="2">Carbon-phosphorus lyase complex subunit PhnI</fullName>
    </submittedName>
</protein>